<dbReference type="AlphaFoldDB" id="A0A5M4AV67"/>
<dbReference type="InterPro" id="IPR036291">
    <property type="entry name" value="NAD(P)-bd_dom_sf"/>
</dbReference>
<comment type="caution">
    <text evidence="2">The sequence shown here is derived from an EMBL/GenBank/DDBJ whole genome shotgun (WGS) entry which is preliminary data.</text>
</comment>
<dbReference type="PANTHER" id="PTHR43245:SF54">
    <property type="entry name" value="BLL0593 PROTEIN"/>
    <property type="match status" value="1"/>
</dbReference>
<organism evidence="2 3">
    <name type="scientific">Prolixibacter bellariivorans</name>
    <dbReference type="NCBI Taxonomy" id="314319"/>
    <lineage>
        <taxon>Bacteria</taxon>
        <taxon>Pseudomonadati</taxon>
        <taxon>Bacteroidota</taxon>
        <taxon>Bacteroidia</taxon>
        <taxon>Marinilabiliales</taxon>
        <taxon>Prolixibacteraceae</taxon>
        <taxon>Prolixibacter</taxon>
    </lineage>
</organism>
<proteinExistence type="predicted"/>
<dbReference type="OrthoDB" id="9779902at2"/>
<reference evidence="2 3" key="1">
    <citation type="submission" date="2019-10" db="EMBL/GenBank/DDBJ databases">
        <title>Prolixibacter strains distinguished by the presence of nitrate reductase genes were adept at nitrate-dependent anaerobic corrosion of metallic iron and carbon steel.</title>
        <authorList>
            <person name="Iino T."/>
            <person name="Shono N."/>
            <person name="Ito K."/>
            <person name="Nakamura R."/>
            <person name="Sueoka K."/>
            <person name="Harayama S."/>
            <person name="Ohkuma M."/>
        </authorList>
    </citation>
    <scope>NUCLEOTIDE SEQUENCE [LARGE SCALE GENOMIC DNA]</scope>
    <source>
        <strain evidence="2 3">JCM 13498</strain>
    </source>
</reference>
<protein>
    <submittedName>
        <fullName evidence="2">Oxidoreductase</fullName>
    </submittedName>
</protein>
<accession>A0A5M4AV67</accession>
<keyword evidence="3" id="KW-1185">Reference proteome</keyword>
<dbReference type="Gene3D" id="3.40.50.720">
    <property type="entry name" value="NAD(P)-binding Rossmann-like Domain"/>
    <property type="match status" value="1"/>
</dbReference>
<dbReference type="PANTHER" id="PTHR43245">
    <property type="entry name" value="BIFUNCTIONAL POLYMYXIN RESISTANCE PROTEIN ARNA"/>
    <property type="match status" value="1"/>
</dbReference>
<dbReference type="SUPFAM" id="SSF51735">
    <property type="entry name" value="NAD(P)-binding Rossmann-fold domains"/>
    <property type="match status" value="1"/>
</dbReference>
<feature type="domain" description="NAD-dependent epimerase/dehydratase" evidence="1">
    <location>
        <begin position="4"/>
        <end position="177"/>
    </location>
</feature>
<evidence type="ECO:0000313" key="2">
    <source>
        <dbReference type="EMBL" id="GET31543.1"/>
    </source>
</evidence>
<dbReference type="Proteomes" id="UP000391834">
    <property type="component" value="Unassembled WGS sequence"/>
</dbReference>
<name>A0A5M4AV67_9BACT</name>
<dbReference type="InterPro" id="IPR050177">
    <property type="entry name" value="Lipid_A_modif_metabolic_enz"/>
</dbReference>
<gene>
    <name evidence="2" type="ORF">PbJCM13498_04060</name>
</gene>
<sequence>MKKVVVTGSSGKLGKEIVRKLREQDYEVLGIDLIPSETTDGLFDIRDGKLMEDVTKGYDAIIHTAALHGKHTDLNYPREEFIETNITGTLNLLSACVVNGIKKFLYTSTTSIYGTAMVNEKQAVWVDEGLTPQPRDIYDITKLTCELLCKDYFEKEKIETTVLRVSRFLPEDENTKANHRIYRGLDEEDGAMGHLLALEKRFDSFQIYNISNESPFQKEDLVDLYTNPRKVMTKYYPDIEQIYADKNWEFLDKIDRVYSIEKAKKELNFRPTKNFDAFLK</sequence>
<dbReference type="EMBL" id="BLAX01000001">
    <property type="protein sequence ID" value="GET31543.1"/>
    <property type="molecule type" value="Genomic_DNA"/>
</dbReference>
<evidence type="ECO:0000313" key="3">
    <source>
        <dbReference type="Proteomes" id="UP000391834"/>
    </source>
</evidence>
<dbReference type="InterPro" id="IPR001509">
    <property type="entry name" value="Epimerase_deHydtase"/>
</dbReference>
<evidence type="ECO:0000259" key="1">
    <source>
        <dbReference type="Pfam" id="PF01370"/>
    </source>
</evidence>
<dbReference type="Pfam" id="PF01370">
    <property type="entry name" value="Epimerase"/>
    <property type="match status" value="1"/>
</dbReference>
<dbReference type="RefSeq" id="WP_025866030.1">
    <property type="nucleotide sequence ID" value="NZ_BLAX01000001.1"/>
</dbReference>